<gene>
    <name evidence="1" type="ORF">BTN50_1039</name>
</gene>
<organism evidence="1 2">
    <name type="scientific">Candidatus Enterovibrio altilux</name>
    <dbReference type="NCBI Taxonomy" id="1927128"/>
    <lineage>
        <taxon>Bacteria</taxon>
        <taxon>Pseudomonadati</taxon>
        <taxon>Pseudomonadota</taxon>
        <taxon>Gammaproteobacteria</taxon>
        <taxon>Vibrionales</taxon>
        <taxon>Vibrionaceae</taxon>
        <taxon>Enterovibrio</taxon>
    </lineage>
</organism>
<name>A0A291B984_9GAMM</name>
<keyword evidence="2" id="KW-1185">Reference proteome</keyword>
<proteinExistence type="predicted"/>
<evidence type="ECO:0000313" key="2">
    <source>
        <dbReference type="Proteomes" id="UP000218160"/>
    </source>
</evidence>
<evidence type="ECO:0000313" key="1">
    <source>
        <dbReference type="EMBL" id="ATF09542.1"/>
    </source>
</evidence>
<sequence>MVNVTFKTKNTESIQYLAIDSMETQSLGCRSMESKKAWY</sequence>
<dbReference type="Proteomes" id="UP000218160">
    <property type="component" value="Chromosome 1"/>
</dbReference>
<dbReference type="KEGG" id="elux:BTN50_1039"/>
<dbReference type="AlphaFoldDB" id="A0A291B984"/>
<reference evidence="2" key="1">
    <citation type="submission" date="2017-04" db="EMBL/GenBank/DDBJ databases">
        <title>Genome evolution of the luminous symbionts of deep sea anglerfish.</title>
        <authorList>
            <person name="Hendry T.A."/>
        </authorList>
    </citation>
    <scope>NUCLEOTIDE SEQUENCE [LARGE SCALE GENOMIC DNA]</scope>
</reference>
<protein>
    <submittedName>
        <fullName evidence="1">Uncharacterized protein</fullName>
    </submittedName>
</protein>
<accession>A0A291B984</accession>
<dbReference type="EMBL" id="CP020660">
    <property type="protein sequence ID" value="ATF09542.1"/>
    <property type="molecule type" value="Genomic_DNA"/>
</dbReference>